<dbReference type="GO" id="GO:0031298">
    <property type="term" value="C:replication fork protection complex"/>
    <property type="evidence" value="ECO:0007669"/>
    <property type="project" value="TreeGrafter"/>
</dbReference>
<name>A0A8K1D5S3_9PASS</name>
<comment type="caution">
    <text evidence="1">The sequence shown here is derived from an EMBL/GenBank/DDBJ whole genome shotgun (WGS) entry which is preliminary data.</text>
</comment>
<proteinExistence type="predicted"/>
<accession>A0A8K1D5S3</accession>
<evidence type="ECO:0000313" key="1">
    <source>
        <dbReference type="EMBL" id="TRZ04669.1"/>
    </source>
</evidence>
<organism evidence="1 2">
    <name type="scientific">Zosterops borbonicus</name>
    <dbReference type="NCBI Taxonomy" id="364589"/>
    <lineage>
        <taxon>Eukaryota</taxon>
        <taxon>Metazoa</taxon>
        <taxon>Chordata</taxon>
        <taxon>Craniata</taxon>
        <taxon>Vertebrata</taxon>
        <taxon>Euteleostomi</taxon>
        <taxon>Archelosauria</taxon>
        <taxon>Archosauria</taxon>
        <taxon>Dinosauria</taxon>
        <taxon>Saurischia</taxon>
        <taxon>Theropoda</taxon>
        <taxon>Coelurosauria</taxon>
        <taxon>Aves</taxon>
        <taxon>Neognathae</taxon>
        <taxon>Neoaves</taxon>
        <taxon>Telluraves</taxon>
        <taxon>Australaves</taxon>
        <taxon>Passeriformes</taxon>
        <taxon>Sylvioidea</taxon>
        <taxon>Zosteropidae</taxon>
        <taxon>Zosterops</taxon>
    </lineage>
</organism>
<dbReference type="PANTHER" id="PTHR22940">
    <property type="entry name" value="TIMEOUT/TIMELESS-2"/>
    <property type="match status" value="1"/>
</dbReference>
<dbReference type="GO" id="GO:0006281">
    <property type="term" value="P:DNA repair"/>
    <property type="evidence" value="ECO:0007669"/>
    <property type="project" value="TreeGrafter"/>
</dbReference>
<dbReference type="GO" id="GO:0003677">
    <property type="term" value="F:DNA binding"/>
    <property type="evidence" value="ECO:0007669"/>
    <property type="project" value="TreeGrafter"/>
</dbReference>
<dbReference type="Proteomes" id="UP000796761">
    <property type="component" value="Unassembled WGS sequence"/>
</dbReference>
<gene>
    <name evidence="1" type="ORF">HGM15179_022438</name>
</gene>
<sequence length="73" mass="8849">DQLVREKAQQHDETYYLWATAFFMAFNRRHGFRPELVSETVGVRAFHFIEQNLTTYYEMALMDKKEATTWARR</sequence>
<dbReference type="EMBL" id="SWJQ01019350">
    <property type="protein sequence ID" value="TRZ04669.1"/>
    <property type="molecule type" value="Genomic_DNA"/>
</dbReference>
<dbReference type="GO" id="GO:0000076">
    <property type="term" value="P:DNA replication checkpoint signaling"/>
    <property type="evidence" value="ECO:0007669"/>
    <property type="project" value="TreeGrafter"/>
</dbReference>
<dbReference type="PANTHER" id="PTHR22940:SF4">
    <property type="entry name" value="PROTEIN TIMELESS HOMOLOG"/>
    <property type="match status" value="1"/>
</dbReference>
<evidence type="ECO:0000313" key="2">
    <source>
        <dbReference type="Proteomes" id="UP000796761"/>
    </source>
</evidence>
<keyword evidence="2" id="KW-1185">Reference proteome</keyword>
<reference evidence="1" key="1">
    <citation type="submission" date="2019-04" db="EMBL/GenBank/DDBJ databases">
        <title>Genome assembly of Zosterops borbonicus 15179.</title>
        <authorList>
            <person name="Leroy T."/>
            <person name="Anselmetti Y."/>
            <person name="Tilak M.-K."/>
            <person name="Nabholz B."/>
        </authorList>
    </citation>
    <scope>NUCLEOTIDE SEQUENCE</scope>
    <source>
        <strain evidence="1">HGM_15179</strain>
        <tissue evidence="1">Muscle</tissue>
    </source>
</reference>
<dbReference type="AlphaFoldDB" id="A0A8K1D5S3"/>
<feature type="non-terminal residue" evidence="1">
    <location>
        <position position="1"/>
    </location>
</feature>
<dbReference type="OrthoDB" id="310853at2759"/>
<dbReference type="GO" id="GO:0043111">
    <property type="term" value="P:replication fork arrest"/>
    <property type="evidence" value="ECO:0007669"/>
    <property type="project" value="TreeGrafter"/>
</dbReference>
<protein>
    <submittedName>
        <fullName evidence="1">Uncharacterized protein</fullName>
    </submittedName>
</protein>
<dbReference type="InterPro" id="IPR044998">
    <property type="entry name" value="Timeless"/>
</dbReference>